<dbReference type="NCBIfam" id="TIGR03951">
    <property type="entry name" value="Fe_III_red_FhuF"/>
    <property type="match status" value="1"/>
</dbReference>
<evidence type="ECO:0000313" key="2">
    <source>
        <dbReference type="Proteomes" id="UP000294444"/>
    </source>
</evidence>
<dbReference type="AlphaFoldDB" id="A0A4P7CIP1"/>
<protein>
    <submittedName>
        <fullName evidence="1">Siderophore-iron reductase FhuF</fullName>
    </submittedName>
</protein>
<gene>
    <name evidence="1" type="primary">fhuF</name>
    <name evidence="1" type="ORF">EXH44_04145</name>
</gene>
<name>A0A4P7CIP1_9PAST</name>
<keyword evidence="2" id="KW-1185">Reference proteome</keyword>
<sequence>MLFMNLLFSCSELNTLRQNLFSERLKHCRYLLAFVEKPEKISNAMFFQQFYHSALPTHFSALLAEPQKATISIWQRYWLNGFIMHWVWLLHKHQMHLVLSEQGTALDLTTSGKIKGFLINLSYTPVRQVRNQSDILHAYQQLKQFLSPIFNRLTAVSRLNEAVFWHNCANLIEFSLKELEAEGIDVSETYRQILLEKKWTEYEWSPFYNAVEYISFPELPFPQPVRLRKVCCHAHLDSKNDYCGNCPKLKKLSKEELSGLVKKWG</sequence>
<evidence type="ECO:0000313" key="1">
    <source>
        <dbReference type="EMBL" id="QBQ63482.1"/>
    </source>
</evidence>
<dbReference type="KEGG" id="aio:EXH44_04145"/>
<dbReference type="EMBL" id="CP038145">
    <property type="protein sequence ID" value="QBQ63482.1"/>
    <property type="molecule type" value="Genomic_DNA"/>
</dbReference>
<dbReference type="InterPro" id="IPR008090">
    <property type="entry name" value="Fe_iron_reduct"/>
</dbReference>
<accession>A0A4P7CIP1</accession>
<reference evidence="1 2" key="1">
    <citation type="submission" date="2019-03" db="EMBL/GenBank/DDBJ databases">
        <authorList>
            <person name="Che Y."/>
            <person name="Zhou L."/>
        </authorList>
    </citation>
    <scope>NUCLEOTIDE SEQUENCE [LARGE SCALE GENOMIC DNA]</scope>
    <source>
        <strain evidence="1 2">AIFJ1607</strain>
    </source>
</reference>
<organism evidence="1 2">
    <name type="scientific">Actinobacillus indolicus</name>
    <dbReference type="NCBI Taxonomy" id="51049"/>
    <lineage>
        <taxon>Bacteria</taxon>
        <taxon>Pseudomonadati</taxon>
        <taxon>Pseudomonadota</taxon>
        <taxon>Gammaproteobacteria</taxon>
        <taxon>Pasteurellales</taxon>
        <taxon>Pasteurellaceae</taxon>
        <taxon>Actinobacillus</taxon>
    </lineage>
</organism>
<proteinExistence type="predicted"/>
<dbReference type="Proteomes" id="UP000294444">
    <property type="component" value="Chromosome"/>
</dbReference>